<dbReference type="GO" id="GO:0005886">
    <property type="term" value="C:plasma membrane"/>
    <property type="evidence" value="ECO:0007669"/>
    <property type="project" value="UniProtKB-SubCell"/>
</dbReference>
<keyword evidence="4 12" id="KW-0808">Transferase</keyword>
<dbReference type="InterPro" id="IPR050297">
    <property type="entry name" value="LipidA_mod_glycosyltrf_83"/>
</dbReference>
<dbReference type="PANTHER" id="PTHR33908">
    <property type="entry name" value="MANNOSYLTRANSFERASE YKCB-RELATED"/>
    <property type="match status" value="1"/>
</dbReference>
<feature type="domain" description="Glycosyltransferase RgtA/B/C/D-like" evidence="10">
    <location>
        <begin position="224"/>
        <end position="284"/>
    </location>
</feature>
<comment type="subcellular location">
    <subcellularLocation>
        <location evidence="1">Cell membrane</location>
        <topology evidence="1">Multi-pass membrane protein</topology>
    </subcellularLocation>
</comment>
<feature type="domain" description="Glycosyltransferase RgtA/B/C/D-like" evidence="10">
    <location>
        <begin position="112"/>
        <end position="205"/>
    </location>
</feature>
<evidence type="ECO:0000256" key="9">
    <source>
        <dbReference type="SAM" id="Phobius"/>
    </source>
</evidence>
<evidence type="ECO:0000259" key="11">
    <source>
        <dbReference type="Pfam" id="PF24878"/>
    </source>
</evidence>
<protein>
    <submittedName>
        <fullName evidence="12">Glycosyl transferase</fullName>
    </submittedName>
</protein>
<dbReference type="EMBL" id="CP008889">
    <property type="protein sequence ID" value="AIF39863.1"/>
    <property type="molecule type" value="Genomic_DNA"/>
</dbReference>
<dbReference type="OrthoDB" id="5241882at2"/>
<feature type="domain" description="Putative mannosyltransferase YkcA/B-like C-terminal" evidence="11">
    <location>
        <begin position="663"/>
        <end position="747"/>
    </location>
</feature>
<dbReference type="GO" id="GO:0010041">
    <property type="term" value="P:response to iron(III) ion"/>
    <property type="evidence" value="ECO:0007669"/>
    <property type="project" value="TreeGrafter"/>
</dbReference>
<dbReference type="HOGENOM" id="CLU_007261_1_0_11"/>
<feature type="transmembrane region" description="Helical" evidence="9">
    <location>
        <begin position="390"/>
        <end position="409"/>
    </location>
</feature>
<evidence type="ECO:0000256" key="7">
    <source>
        <dbReference type="ARBA" id="ARBA00023136"/>
    </source>
</evidence>
<feature type="transmembrane region" description="Helical" evidence="9">
    <location>
        <begin position="161"/>
        <end position="182"/>
    </location>
</feature>
<dbReference type="GO" id="GO:0009103">
    <property type="term" value="P:lipopolysaccharide biosynthetic process"/>
    <property type="evidence" value="ECO:0007669"/>
    <property type="project" value="UniProtKB-ARBA"/>
</dbReference>
<feature type="transmembrane region" description="Helical" evidence="9">
    <location>
        <begin position="415"/>
        <end position="431"/>
    </location>
</feature>
<evidence type="ECO:0000313" key="13">
    <source>
        <dbReference type="Proteomes" id="UP000027986"/>
    </source>
</evidence>
<dbReference type="InterPro" id="IPR056785">
    <property type="entry name" value="YkcA/B-like_C"/>
</dbReference>
<evidence type="ECO:0000256" key="3">
    <source>
        <dbReference type="ARBA" id="ARBA00022676"/>
    </source>
</evidence>
<feature type="transmembrane region" description="Helical" evidence="9">
    <location>
        <begin position="54"/>
        <end position="72"/>
    </location>
</feature>
<feature type="compositionally biased region" description="Low complexity" evidence="8">
    <location>
        <begin position="580"/>
        <end position="638"/>
    </location>
</feature>
<dbReference type="Pfam" id="PF24878">
    <property type="entry name" value="YkcB_C"/>
    <property type="match status" value="1"/>
</dbReference>
<keyword evidence="6 9" id="KW-1133">Transmembrane helix</keyword>
<dbReference type="Proteomes" id="UP000027986">
    <property type="component" value="Chromosome"/>
</dbReference>
<evidence type="ECO:0000259" key="10">
    <source>
        <dbReference type="Pfam" id="PF13231"/>
    </source>
</evidence>
<keyword evidence="2" id="KW-1003">Cell membrane</keyword>
<feature type="compositionally biased region" description="Gly residues" evidence="8">
    <location>
        <begin position="545"/>
        <end position="579"/>
    </location>
</feature>
<feature type="region of interest" description="Disordered" evidence="8">
    <location>
        <begin position="538"/>
        <end position="651"/>
    </location>
</feature>
<feature type="transmembrane region" description="Helical" evidence="9">
    <location>
        <begin position="127"/>
        <end position="154"/>
    </location>
</feature>
<proteinExistence type="predicted"/>
<reference evidence="12 13" key="1">
    <citation type="submission" date="2014-07" db="EMBL/GenBank/DDBJ databases">
        <title>Genome Sequencing of Dermacoccus nishinomiyaensis.</title>
        <authorList>
            <person name="Hong K.W."/>
            <person name="Chan K.G."/>
        </authorList>
    </citation>
    <scope>NUCLEOTIDE SEQUENCE [LARGE SCALE GENOMIC DNA]</scope>
    <source>
        <strain evidence="12 13">M25</strain>
    </source>
</reference>
<feature type="transmembrane region" description="Helical" evidence="9">
    <location>
        <begin position="250"/>
        <end position="268"/>
    </location>
</feature>
<keyword evidence="13" id="KW-1185">Reference proteome</keyword>
<feature type="transmembrane region" description="Helical" evidence="9">
    <location>
        <begin position="503"/>
        <end position="525"/>
    </location>
</feature>
<dbReference type="GO" id="GO:0016763">
    <property type="term" value="F:pentosyltransferase activity"/>
    <property type="evidence" value="ECO:0007669"/>
    <property type="project" value="TreeGrafter"/>
</dbReference>
<evidence type="ECO:0000256" key="4">
    <source>
        <dbReference type="ARBA" id="ARBA00022679"/>
    </source>
</evidence>
<evidence type="ECO:0000256" key="5">
    <source>
        <dbReference type="ARBA" id="ARBA00022692"/>
    </source>
</evidence>
<keyword evidence="5 9" id="KW-0812">Transmembrane</keyword>
<keyword evidence="3" id="KW-0328">Glycosyltransferase</keyword>
<gene>
    <name evidence="12" type="ORF">HX89_01420</name>
</gene>
<organism evidence="12 13">
    <name type="scientific">Dermacoccus nishinomiyaensis</name>
    <dbReference type="NCBI Taxonomy" id="1274"/>
    <lineage>
        <taxon>Bacteria</taxon>
        <taxon>Bacillati</taxon>
        <taxon>Actinomycetota</taxon>
        <taxon>Actinomycetes</taxon>
        <taxon>Micrococcales</taxon>
        <taxon>Dermacoccaceae</taxon>
        <taxon>Dermacoccus</taxon>
    </lineage>
</organism>
<feature type="transmembrane region" description="Helical" evidence="9">
    <location>
        <begin position="474"/>
        <end position="496"/>
    </location>
</feature>
<feature type="region of interest" description="Disordered" evidence="8">
    <location>
        <begin position="1"/>
        <end position="38"/>
    </location>
</feature>
<name>A0A075JIW8_9MICO</name>
<feature type="transmembrane region" description="Helical" evidence="9">
    <location>
        <begin position="361"/>
        <end position="378"/>
    </location>
</feature>
<dbReference type="KEGG" id="dni:HX89_01420"/>
<dbReference type="GeneID" id="41839907"/>
<dbReference type="Pfam" id="PF13231">
    <property type="entry name" value="PMT_2"/>
    <property type="match status" value="2"/>
</dbReference>
<feature type="transmembrane region" description="Helical" evidence="9">
    <location>
        <begin position="227"/>
        <end position="244"/>
    </location>
</feature>
<evidence type="ECO:0000256" key="6">
    <source>
        <dbReference type="ARBA" id="ARBA00022989"/>
    </source>
</evidence>
<dbReference type="eggNOG" id="COG1807">
    <property type="taxonomic scope" value="Bacteria"/>
</dbReference>
<feature type="transmembrane region" description="Helical" evidence="9">
    <location>
        <begin position="443"/>
        <end position="462"/>
    </location>
</feature>
<evidence type="ECO:0000256" key="8">
    <source>
        <dbReference type="SAM" id="MobiDB-lite"/>
    </source>
</evidence>
<dbReference type="PANTHER" id="PTHR33908:SF3">
    <property type="entry name" value="UNDECAPRENYL PHOSPHATE-ALPHA-4-AMINO-4-DEOXY-L-ARABINOSE ARABINOSYL TRANSFERASE"/>
    <property type="match status" value="1"/>
</dbReference>
<dbReference type="InterPro" id="IPR038731">
    <property type="entry name" value="RgtA/B/C-like"/>
</dbReference>
<dbReference type="AlphaFoldDB" id="A0A075JIW8"/>
<evidence type="ECO:0000256" key="1">
    <source>
        <dbReference type="ARBA" id="ARBA00004651"/>
    </source>
</evidence>
<evidence type="ECO:0000313" key="12">
    <source>
        <dbReference type="EMBL" id="AIF39863.1"/>
    </source>
</evidence>
<dbReference type="RefSeq" id="WP_081873778.1">
    <property type="nucleotide sequence ID" value="NZ_CP008889.1"/>
</dbReference>
<sequence length="766" mass="77056">MTTTTPTRLLRSRRDGRRARELPGGATPHSAAAPPRRQDRLRRLVRGADDDPNWARPALFALLTLAAVVYGWNLTNSGYANEFYAAAAKSASKDWKAWLFGSLDSSNAITVDKPPASLWVMGLSARIFGFSSFSLLLPQALMGVGTVGLTYGAVRRWSGHAAGLLAGLIVTMTPVAALMFRFDNPDAMLVLLMTAAAYCVVRAIEVSGRDEPTTTRRGRVRSASATALRWMVGAGLLIGFAFLTKMLQGLLVLPGLGLAYLVAARFSLGTRIKHLAAALVSVIVGAGWFVALVAAWPAGARPYIGGSTNNSEWELALGYNGLGRILGGDGNAGGGGGAGGGGFGGTAGLFRMFNSQFAGEISWLLPASLVLLVAGLIARRRAPRTDLVRASLVLWGGWLVVTMLCLSFMKGTVHSYYAVALAPAVAACIAVGGREVFARRSSLLWRVVLGAAICVSGVWSFRVLTTSASGWMPWLKWVCAIAAVLGAMTFVAAPAWGARARRVAVTGLVVGVLGGLGGTSAYTFATMASGHNGSMPTAGPALAGARGGMGSMGSAPGGAQGAPGGSTGSAGPAGSGTTGSSGAAGQAPSGTKPSGTAPSGAAPSSGSSGSASGAASSGGSAASSGSSSEAGASGSTTGTQRSVGSAGAQGGSTSNAALVKLLDATNSKWSAAVIGDQSAAGYILSSDTAVMSIGGWSGSDDNVTLAQFQQYVKNGDITYFIAGGGMGGGPGGNSGSGAQITAWVKAHYKATTVGGVTVYDLTKATS</sequence>
<accession>A0A075JIW8</accession>
<evidence type="ECO:0000256" key="2">
    <source>
        <dbReference type="ARBA" id="ARBA00022475"/>
    </source>
</evidence>
<feature type="transmembrane region" description="Helical" evidence="9">
    <location>
        <begin position="275"/>
        <end position="296"/>
    </location>
</feature>
<feature type="transmembrane region" description="Helical" evidence="9">
    <location>
        <begin position="188"/>
        <end position="206"/>
    </location>
</feature>
<keyword evidence="7 9" id="KW-0472">Membrane</keyword>